<feature type="region of interest" description="Disordered" evidence="1">
    <location>
        <begin position="207"/>
        <end position="233"/>
    </location>
</feature>
<evidence type="ECO:0000256" key="1">
    <source>
        <dbReference type="SAM" id="MobiDB-lite"/>
    </source>
</evidence>
<dbReference type="AlphaFoldDB" id="A0A8J5KDW5"/>
<dbReference type="PANTHER" id="PTHR37076:SF4">
    <property type="entry name" value="HISTONE-LYSINE N-METHYLTRANSFERASE, H3 LYSINE-79 SPECIFIC-LIKE"/>
    <property type="match status" value="1"/>
</dbReference>
<sequence>MAPRRKKWTEEEERSLLKKYAGMVADGSLSCLRSRERRFRLVAAHVNAAHHAVKPSAYPFLWTWKDAATKVHNMRHQYLLAKRKLLALDPPRSASVDVAEQRGVSHWPNFLLYRSVFGDAPLPDPAPGGAFDNDGELGLGLGFDSKPEGGDEGADQEVEEEDEGFDFNEVVPIAAEPPPPPAADMSSMKARNATRAEMRLREWEARMEERDEERERARKERAKAALEAEEEREQRRRQARHQWMEEEPEWEERMDGRRQEWKKRVEGMLSEHRAEIEGIQARILHEQQSLIGQLLGVLSQRPPSPVFGGLSDGGGSSTALGNHHQLAHSHPVPYLSQMIQGLHHVTGIVPGEQRAGGDGPDDHFMASAMVILSFLSWFSSNSVVALMPLLQGKNDQGIHTVIHLHPVVDHTSNTKTTSVGKGEAD</sequence>
<dbReference type="PANTHER" id="PTHR37076">
    <property type="entry name" value="HISTONE-LYSINE N-METHYLTRANSFERASE, H3 LYSINE-79 SPECIFIC-LIKE-RELATED"/>
    <property type="match status" value="1"/>
</dbReference>
<evidence type="ECO:0000313" key="3">
    <source>
        <dbReference type="Proteomes" id="UP000734854"/>
    </source>
</evidence>
<proteinExistence type="predicted"/>
<comment type="caution">
    <text evidence="2">The sequence shown here is derived from an EMBL/GenBank/DDBJ whole genome shotgun (WGS) entry which is preliminary data.</text>
</comment>
<reference evidence="2 3" key="1">
    <citation type="submission" date="2020-08" db="EMBL/GenBank/DDBJ databases">
        <title>Plant Genome Project.</title>
        <authorList>
            <person name="Zhang R.-G."/>
        </authorList>
    </citation>
    <scope>NUCLEOTIDE SEQUENCE [LARGE SCALE GENOMIC DNA]</scope>
    <source>
        <tissue evidence="2">Rhizome</tissue>
    </source>
</reference>
<organism evidence="2 3">
    <name type="scientific">Zingiber officinale</name>
    <name type="common">Ginger</name>
    <name type="synonym">Amomum zingiber</name>
    <dbReference type="NCBI Taxonomy" id="94328"/>
    <lineage>
        <taxon>Eukaryota</taxon>
        <taxon>Viridiplantae</taxon>
        <taxon>Streptophyta</taxon>
        <taxon>Embryophyta</taxon>
        <taxon>Tracheophyta</taxon>
        <taxon>Spermatophyta</taxon>
        <taxon>Magnoliopsida</taxon>
        <taxon>Liliopsida</taxon>
        <taxon>Zingiberales</taxon>
        <taxon>Zingiberaceae</taxon>
        <taxon>Zingiber</taxon>
    </lineage>
</organism>
<evidence type="ECO:0000313" key="2">
    <source>
        <dbReference type="EMBL" id="KAG6486107.1"/>
    </source>
</evidence>
<gene>
    <name evidence="2" type="ORF">ZIOFF_054677</name>
</gene>
<feature type="region of interest" description="Disordered" evidence="1">
    <location>
        <begin position="124"/>
        <end position="163"/>
    </location>
</feature>
<keyword evidence="3" id="KW-1185">Reference proteome</keyword>
<feature type="compositionally biased region" description="Acidic residues" evidence="1">
    <location>
        <begin position="150"/>
        <end position="163"/>
    </location>
</feature>
<dbReference type="Proteomes" id="UP000734854">
    <property type="component" value="Unassembled WGS sequence"/>
</dbReference>
<name>A0A8J5KDW5_ZINOF</name>
<accession>A0A8J5KDW5</accession>
<dbReference type="EMBL" id="JACMSC010000015">
    <property type="protein sequence ID" value="KAG6486107.1"/>
    <property type="molecule type" value="Genomic_DNA"/>
</dbReference>
<protein>
    <submittedName>
        <fullName evidence="2">Uncharacterized protein</fullName>
    </submittedName>
</protein>